<dbReference type="Pfam" id="PF00528">
    <property type="entry name" value="BPD_transp_1"/>
    <property type="match status" value="1"/>
</dbReference>
<evidence type="ECO:0000256" key="3">
    <source>
        <dbReference type="ARBA" id="ARBA00022475"/>
    </source>
</evidence>
<evidence type="ECO:0000259" key="8">
    <source>
        <dbReference type="PROSITE" id="PS50928"/>
    </source>
</evidence>
<feature type="transmembrane region" description="Helical" evidence="7">
    <location>
        <begin position="99"/>
        <end position="120"/>
    </location>
</feature>
<keyword evidence="3" id="KW-1003">Cell membrane</keyword>
<organism evidence="9 10">
    <name type="scientific">Coprococcus comes</name>
    <dbReference type="NCBI Taxonomy" id="410072"/>
    <lineage>
        <taxon>Bacteria</taxon>
        <taxon>Bacillati</taxon>
        <taxon>Bacillota</taxon>
        <taxon>Clostridia</taxon>
        <taxon>Lachnospirales</taxon>
        <taxon>Lachnospiraceae</taxon>
        <taxon>Coprococcus</taxon>
    </lineage>
</organism>
<feature type="domain" description="ABC transmembrane type-1" evidence="8">
    <location>
        <begin position="62"/>
        <end position="271"/>
    </location>
</feature>
<sequence length="289" mass="33797">MKKKKKGFLLAFPAISGFLFFYLIPFLIVLWYSVSFGIGKREFVGLDNYKELFKNTMFLLAVKNTCKYMLVTIPVTLGTALCISVILQQITKGQKIFRLSFLYPIIMPIASIVLVIQFFFKNNGFLNLILNFFYLPEKDWLHTSSAFWIICILYFWKFVGYYIFIYSSRLQMIPKEYYEYASLHGAGKWQSFYYITCPILFPVILFTLILSIMNAFKCYREAFLLGGTHPDNSIYFLQHFMNNNLQNLNYQKVSASATIITVFILFLSGLIYCLLYTSDAADEWMGRCR</sequence>
<dbReference type="SUPFAM" id="SSF161098">
    <property type="entry name" value="MetI-like"/>
    <property type="match status" value="1"/>
</dbReference>
<dbReference type="CDD" id="cd06261">
    <property type="entry name" value="TM_PBP2"/>
    <property type="match status" value="1"/>
</dbReference>
<accession>A0A849XTG1</accession>
<dbReference type="InterPro" id="IPR000515">
    <property type="entry name" value="MetI-like"/>
</dbReference>
<evidence type="ECO:0000256" key="5">
    <source>
        <dbReference type="ARBA" id="ARBA00022989"/>
    </source>
</evidence>
<dbReference type="Proteomes" id="UP000554488">
    <property type="component" value="Unassembled WGS sequence"/>
</dbReference>
<keyword evidence="4 7" id="KW-0812">Transmembrane</keyword>
<reference evidence="9 10" key="1">
    <citation type="submission" date="2020-04" db="EMBL/GenBank/DDBJ databases">
        <authorList>
            <person name="Pieper L."/>
        </authorList>
    </citation>
    <scope>NUCLEOTIDE SEQUENCE [LARGE SCALE GENOMIC DNA]</scope>
    <source>
        <strain evidence="9 10">F22</strain>
    </source>
</reference>
<dbReference type="PROSITE" id="PS50928">
    <property type="entry name" value="ABC_TM1"/>
    <property type="match status" value="1"/>
</dbReference>
<keyword evidence="6 7" id="KW-0472">Membrane</keyword>
<reference evidence="9 10" key="2">
    <citation type="submission" date="2020-07" db="EMBL/GenBank/DDBJ databases">
        <title>Bacterial metabolism rescues the inhibition of intestinal drug absorption by food and drug additives.</title>
        <authorList>
            <person name="Zou L."/>
            <person name="Spanogiannopoulos P."/>
            <person name="Chien H.-C."/>
            <person name="Pieper L.M."/>
            <person name="Cai W."/>
            <person name="Khuri N."/>
            <person name="Pottel J."/>
            <person name="Vora B."/>
            <person name="Ni Z."/>
            <person name="Tsakalozou E."/>
            <person name="Zhang W."/>
            <person name="Shoichet B.K."/>
            <person name="Giacomini K.M."/>
            <person name="Turnbaugh P.J."/>
        </authorList>
    </citation>
    <scope>NUCLEOTIDE SEQUENCE [LARGE SCALE GENOMIC DNA]</scope>
    <source>
        <strain evidence="9 10">F22</strain>
    </source>
</reference>
<dbReference type="InterPro" id="IPR035906">
    <property type="entry name" value="MetI-like_sf"/>
</dbReference>
<dbReference type="EMBL" id="JABWDC010000079">
    <property type="protein sequence ID" value="NUN87721.1"/>
    <property type="molecule type" value="Genomic_DNA"/>
</dbReference>
<gene>
    <name evidence="9" type="ORF">HUU93_14180</name>
</gene>
<dbReference type="PANTHER" id="PTHR30193">
    <property type="entry name" value="ABC TRANSPORTER PERMEASE PROTEIN"/>
    <property type="match status" value="1"/>
</dbReference>
<dbReference type="Gene3D" id="1.10.3720.10">
    <property type="entry name" value="MetI-like"/>
    <property type="match status" value="1"/>
</dbReference>
<evidence type="ECO:0000256" key="4">
    <source>
        <dbReference type="ARBA" id="ARBA00022692"/>
    </source>
</evidence>
<feature type="non-terminal residue" evidence="9">
    <location>
        <position position="289"/>
    </location>
</feature>
<protein>
    <submittedName>
        <fullName evidence="9">Sugar ABC transporter permease</fullName>
    </submittedName>
</protein>
<keyword evidence="2 7" id="KW-0813">Transport</keyword>
<evidence type="ECO:0000256" key="6">
    <source>
        <dbReference type="ARBA" id="ARBA00023136"/>
    </source>
</evidence>
<dbReference type="GO" id="GO:0055085">
    <property type="term" value="P:transmembrane transport"/>
    <property type="evidence" value="ECO:0007669"/>
    <property type="project" value="InterPro"/>
</dbReference>
<dbReference type="PANTHER" id="PTHR30193:SF37">
    <property type="entry name" value="INNER MEMBRANE ABC TRANSPORTER PERMEASE PROTEIN YCJO"/>
    <property type="match status" value="1"/>
</dbReference>
<evidence type="ECO:0000256" key="7">
    <source>
        <dbReference type="RuleBase" id="RU363032"/>
    </source>
</evidence>
<dbReference type="GO" id="GO:0005886">
    <property type="term" value="C:plasma membrane"/>
    <property type="evidence" value="ECO:0007669"/>
    <property type="project" value="UniProtKB-SubCell"/>
</dbReference>
<dbReference type="InterPro" id="IPR051393">
    <property type="entry name" value="ABC_transporter_permease"/>
</dbReference>
<feature type="transmembrane region" description="Helical" evidence="7">
    <location>
        <begin position="253"/>
        <end position="277"/>
    </location>
</feature>
<evidence type="ECO:0000313" key="10">
    <source>
        <dbReference type="Proteomes" id="UP000554488"/>
    </source>
</evidence>
<dbReference type="AlphaFoldDB" id="A0A849XTG1"/>
<comment type="similarity">
    <text evidence="7">Belongs to the binding-protein-dependent transport system permease family.</text>
</comment>
<evidence type="ECO:0000256" key="2">
    <source>
        <dbReference type="ARBA" id="ARBA00022448"/>
    </source>
</evidence>
<comment type="caution">
    <text evidence="9">The sequence shown here is derived from an EMBL/GenBank/DDBJ whole genome shotgun (WGS) entry which is preliminary data.</text>
</comment>
<name>A0A849XTG1_9FIRM</name>
<keyword evidence="5 7" id="KW-1133">Transmembrane helix</keyword>
<feature type="transmembrane region" description="Helical" evidence="7">
    <location>
        <begin position="7"/>
        <end position="32"/>
    </location>
</feature>
<evidence type="ECO:0000256" key="1">
    <source>
        <dbReference type="ARBA" id="ARBA00004651"/>
    </source>
</evidence>
<proteinExistence type="inferred from homology"/>
<feature type="transmembrane region" description="Helical" evidence="7">
    <location>
        <begin position="192"/>
        <end position="216"/>
    </location>
</feature>
<feature type="transmembrane region" description="Helical" evidence="7">
    <location>
        <begin position="68"/>
        <end position="87"/>
    </location>
</feature>
<evidence type="ECO:0000313" key="9">
    <source>
        <dbReference type="EMBL" id="NUN87721.1"/>
    </source>
</evidence>
<feature type="transmembrane region" description="Helical" evidence="7">
    <location>
        <begin position="140"/>
        <end position="165"/>
    </location>
</feature>
<comment type="subcellular location">
    <subcellularLocation>
        <location evidence="1 7">Cell membrane</location>
        <topology evidence="1 7">Multi-pass membrane protein</topology>
    </subcellularLocation>
</comment>